<comment type="similarity">
    <text evidence="2 11">Belongs to the TPP enzyme family.</text>
</comment>
<dbReference type="Pfam" id="PF00205">
    <property type="entry name" value="TPP_enzyme_M"/>
    <property type="match status" value="1"/>
</dbReference>
<dbReference type="SUPFAM" id="SSF52467">
    <property type="entry name" value="DHS-like NAD/FAD-binding domain"/>
    <property type="match status" value="1"/>
</dbReference>
<dbReference type="FunFam" id="3.40.50.970:FF:000027">
    <property type="entry name" value="2-hydroxyacyl-CoA lyase 1"/>
    <property type="match status" value="1"/>
</dbReference>
<evidence type="ECO:0000256" key="11">
    <source>
        <dbReference type="RuleBase" id="RU362132"/>
    </source>
</evidence>
<name>A0A1L8DIW1_9DIPT</name>
<sequence>MAEVDGNTILAESLKNQGVEYVFGIIGIPVIELSMAMQSAGLKYIGMRNEQAACYAAQAIGYLTGKPGVCLVVSGPGILHCYGGMANAQINCWPLVVIGGSSSVDHEGIGGFQECPQVELSRPYCKYAARPHSAVLIAQHVEKAVRLARYGRPGVSYLDFPGNILQAKVPSTAANYYVHPEPPLCQPDLNLVQEAANLLALAKRPLVIIGKGAAYARAELGIRKLIQNSNLPFLATPMGKGVVPDTSPQCVASARTMALQKADVILLLGARLNWILHFGRPPRFSADVKVIQVDLCPEELHNSILSRVAVQSDIVPFVDAIFMKLIKKRFILNSEKEWWKALKEQCTKNQKAVTQMAKDTSTPLNYYTVFHHLQEIIPKDAIIVSEGANTMDIGRTMLHNSLARHRLDAGTFGTMGVGPGFAIAAALFCRDYVPGKKVICVEGDSAFGFSGMEIETMVRYKLPIVIVIVNNGGIYSGFDQESYDTIRSAGDLTQVTPPNTLTVETHYENMMNLFNHKGYFIKEIPDLQKAIKESLTLMDRPTIINVIISPSAERKQQAFGWLTESKL</sequence>
<dbReference type="InterPro" id="IPR012001">
    <property type="entry name" value="Thiamin_PyroP_enz_TPP-bd_dom"/>
</dbReference>
<keyword evidence="5 11" id="KW-0786">Thiamine pyrophosphate</keyword>
<dbReference type="SUPFAM" id="SSF52518">
    <property type="entry name" value="Thiamin diphosphate-binding fold (THDP-binding)"/>
    <property type="match status" value="2"/>
</dbReference>
<feature type="domain" description="Thiamine pyrophosphate enzyme central" evidence="12">
    <location>
        <begin position="192"/>
        <end position="320"/>
    </location>
</feature>
<dbReference type="FunFam" id="3.40.50.970:FF:000067">
    <property type="entry name" value="2-hydroxyacyl-CoA lyase 1"/>
    <property type="match status" value="1"/>
</dbReference>
<dbReference type="EC" id="4.1.2.63" evidence="9"/>
<dbReference type="GO" id="GO:0001561">
    <property type="term" value="P:fatty acid alpha-oxidation"/>
    <property type="evidence" value="ECO:0007669"/>
    <property type="project" value="TreeGrafter"/>
</dbReference>
<evidence type="ECO:0000259" key="13">
    <source>
        <dbReference type="Pfam" id="PF02775"/>
    </source>
</evidence>
<evidence type="ECO:0000256" key="2">
    <source>
        <dbReference type="ARBA" id="ARBA00007812"/>
    </source>
</evidence>
<feature type="domain" description="Thiamine pyrophosphate enzyme TPP-binding" evidence="13">
    <location>
        <begin position="389"/>
        <end position="546"/>
    </location>
</feature>
<dbReference type="EMBL" id="GFDF01007691">
    <property type="protein sequence ID" value="JAV06393.1"/>
    <property type="molecule type" value="Transcribed_RNA"/>
</dbReference>
<dbReference type="Gene3D" id="3.40.50.1220">
    <property type="entry name" value="TPP-binding domain"/>
    <property type="match status" value="1"/>
</dbReference>
<dbReference type="CDD" id="cd07035">
    <property type="entry name" value="TPP_PYR_POX_like"/>
    <property type="match status" value="1"/>
</dbReference>
<evidence type="ECO:0000256" key="3">
    <source>
        <dbReference type="ARBA" id="ARBA00022723"/>
    </source>
</evidence>
<dbReference type="FunFam" id="3.40.50.1220:FF:000006">
    <property type="entry name" value="2-hydroxyacyl-CoA lyase 1"/>
    <property type="match status" value="1"/>
</dbReference>
<dbReference type="InterPro" id="IPR045025">
    <property type="entry name" value="HACL1-like"/>
</dbReference>
<dbReference type="AlphaFoldDB" id="A0A1L8DIW1"/>
<comment type="cofactor">
    <cofactor evidence="1">
        <name>thiamine diphosphate</name>
        <dbReference type="ChEBI" id="CHEBI:58937"/>
    </cofactor>
</comment>
<dbReference type="GO" id="GO:0030976">
    <property type="term" value="F:thiamine pyrophosphate binding"/>
    <property type="evidence" value="ECO:0007669"/>
    <property type="project" value="InterPro"/>
</dbReference>
<keyword evidence="3" id="KW-0479">Metal-binding</keyword>
<proteinExistence type="inferred from homology"/>
<dbReference type="InterPro" id="IPR029035">
    <property type="entry name" value="DHS-like_NAD/FAD-binding_dom"/>
</dbReference>
<dbReference type="GO" id="GO:0106359">
    <property type="term" value="F:2-hydroxyacyl-CoA lyase activity"/>
    <property type="evidence" value="ECO:0007669"/>
    <property type="project" value="UniProtKB-EC"/>
</dbReference>
<keyword evidence="4" id="KW-0460">Magnesium</keyword>
<dbReference type="PANTHER" id="PTHR43710:SF2">
    <property type="entry name" value="2-HYDROXYACYL-COA LYASE 1"/>
    <property type="match status" value="1"/>
</dbReference>
<comment type="catalytic activity">
    <reaction evidence="7">
        <text>a 2-hydroxy-3-methyl fatty acyl-CoA = a 2-methyl-branched fatty aldehyde + formyl-CoA</text>
        <dbReference type="Rhea" id="RHEA:25375"/>
        <dbReference type="ChEBI" id="CHEBI:49188"/>
        <dbReference type="ChEBI" id="CHEBI:57376"/>
        <dbReference type="ChEBI" id="CHEBI:58783"/>
        <dbReference type="EC" id="4.1.2.63"/>
    </reaction>
    <physiologicalReaction direction="left-to-right" evidence="7">
        <dbReference type="Rhea" id="RHEA:25376"/>
    </physiologicalReaction>
</comment>
<comment type="catalytic activity">
    <reaction evidence="8">
        <text>an (R)-2-hydroxy-long-chain-fatty acyl-CoA = a long-chain fatty aldehyde + formyl-CoA</text>
        <dbReference type="Rhea" id="RHEA:67444"/>
        <dbReference type="ChEBI" id="CHEBI:17176"/>
        <dbReference type="ChEBI" id="CHEBI:57376"/>
        <dbReference type="ChEBI" id="CHEBI:170012"/>
        <dbReference type="EC" id="4.1.2.63"/>
    </reaction>
    <physiologicalReaction direction="left-to-right" evidence="8">
        <dbReference type="Rhea" id="RHEA:67445"/>
    </physiologicalReaction>
</comment>
<organism evidence="15">
    <name type="scientific">Nyssomyia neivai</name>
    <dbReference type="NCBI Taxonomy" id="330878"/>
    <lineage>
        <taxon>Eukaryota</taxon>
        <taxon>Metazoa</taxon>
        <taxon>Ecdysozoa</taxon>
        <taxon>Arthropoda</taxon>
        <taxon>Hexapoda</taxon>
        <taxon>Insecta</taxon>
        <taxon>Pterygota</taxon>
        <taxon>Neoptera</taxon>
        <taxon>Endopterygota</taxon>
        <taxon>Diptera</taxon>
        <taxon>Nematocera</taxon>
        <taxon>Psychodoidea</taxon>
        <taxon>Psychodidae</taxon>
        <taxon>Nyssomyia</taxon>
    </lineage>
</organism>
<evidence type="ECO:0000256" key="8">
    <source>
        <dbReference type="ARBA" id="ARBA00044454"/>
    </source>
</evidence>
<dbReference type="GO" id="GO:0000287">
    <property type="term" value="F:magnesium ion binding"/>
    <property type="evidence" value="ECO:0007669"/>
    <property type="project" value="InterPro"/>
</dbReference>
<evidence type="ECO:0000256" key="5">
    <source>
        <dbReference type="ARBA" id="ARBA00023052"/>
    </source>
</evidence>
<evidence type="ECO:0000256" key="4">
    <source>
        <dbReference type="ARBA" id="ARBA00022842"/>
    </source>
</evidence>
<dbReference type="PANTHER" id="PTHR43710">
    <property type="entry name" value="2-HYDROXYACYL-COA LYASE"/>
    <property type="match status" value="1"/>
</dbReference>
<accession>A0A1L8DIW1</accession>
<evidence type="ECO:0000259" key="14">
    <source>
        <dbReference type="Pfam" id="PF02776"/>
    </source>
</evidence>
<evidence type="ECO:0000256" key="6">
    <source>
        <dbReference type="ARBA" id="ARBA00023239"/>
    </source>
</evidence>
<protein>
    <recommendedName>
        <fullName evidence="9">2-hydroxyacyl-CoA lyase</fullName>
        <ecNumber evidence="9">4.1.2.63</ecNumber>
    </recommendedName>
</protein>
<comment type="catalytic activity">
    <reaction evidence="10">
        <text>2-hydroxyoctadecanoyl-CoA = heptadecanal + formyl-CoA</text>
        <dbReference type="Rhea" id="RHEA:55196"/>
        <dbReference type="ChEBI" id="CHEBI:57376"/>
        <dbReference type="ChEBI" id="CHEBI:74116"/>
        <dbReference type="ChEBI" id="CHEBI:138631"/>
    </reaction>
    <physiologicalReaction direction="left-to-right" evidence="10">
        <dbReference type="Rhea" id="RHEA:55197"/>
    </physiologicalReaction>
</comment>
<dbReference type="Pfam" id="PF02775">
    <property type="entry name" value="TPP_enzyme_C"/>
    <property type="match status" value="1"/>
</dbReference>
<dbReference type="CDD" id="cd02004">
    <property type="entry name" value="TPP_BZL_OCoD_HPCL"/>
    <property type="match status" value="1"/>
</dbReference>
<dbReference type="InterPro" id="IPR012000">
    <property type="entry name" value="Thiamin_PyroP_enz_cen_dom"/>
</dbReference>
<evidence type="ECO:0000259" key="12">
    <source>
        <dbReference type="Pfam" id="PF00205"/>
    </source>
</evidence>
<dbReference type="GO" id="GO:0005777">
    <property type="term" value="C:peroxisome"/>
    <property type="evidence" value="ECO:0007669"/>
    <property type="project" value="TreeGrafter"/>
</dbReference>
<dbReference type="Gene3D" id="3.40.50.970">
    <property type="match status" value="2"/>
</dbReference>
<evidence type="ECO:0000256" key="10">
    <source>
        <dbReference type="ARBA" id="ARBA00048738"/>
    </source>
</evidence>
<reference evidence="15" key="1">
    <citation type="submission" date="2016-12" db="EMBL/GenBank/DDBJ databases">
        <title>An insight into the sialome and mialome of the sand fly, Nyssomyia neivai.</title>
        <authorList>
            <person name="Sebastian V."/>
            <person name="Goulart T.M."/>
            <person name="Oliveira W."/>
            <person name="Calvo E."/>
            <person name="Oliveira L.F."/>
            <person name="Pinto M.C."/>
            <person name="Rosselino A.M."/>
            <person name="Ribeiro J.M."/>
        </authorList>
    </citation>
    <scope>NUCLEOTIDE SEQUENCE</scope>
</reference>
<dbReference type="InterPro" id="IPR011766">
    <property type="entry name" value="TPP_enzyme_TPP-bd"/>
</dbReference>
<evidence type="ECO:0000313" key="15">
    <source>
        <dbReference type="EMBL" id="JAV06393.1"/>
    </source>
</evidence>
<dbReference type="InterPro" id="IPR029061">
    <property type="entry name" value="THDP-binding"/>
</dbReference>
<dbReference type="Pfam" id="PF02776">
    <property type="entry name" value="TPP_enzyme_N"/>
    <property type="match status" value="1"/>
</dbReference>
<evidence type="ECO:0000256" key="7">
    <source>
        <dbReference type="ARBA" id="ARBA00044451"/>
    </source>
</evidence>
<evidence type="ECO:0000256" key="9">
    <source>
        <dbReference type="ARBA" id="ARBA00044518"/>
    </source>
</evidence>
<evidence type="ECO:0000256" key="1">
    <source>
        <dbReference type="ARBA" id="ARBA00001964"/>
    </source>
</evidence>
<keyword evidence="6" id="KW-0456">Lyase</keyword>
<feature type="domain" description="Thiamine pyrophosphate enzyme N-terminal TPP-binding" evidence="14">
    <location>
        <begin position="6"/>
        <end position="119"/>
    </location>
</feature>